<dbReference type="Proteomes" id="UP001251528">
    <property type="component" value="Unassembled WGS sequence"/>
</dbReference>
<feature type="transmembrane region" description="Helical" evidence="5">
    <location>
        <begin position="141"/>
        <end position="161"/>
    </location>
</feature>
<keyword evidence="3 5" id="KW-1133">Transmembrane helix</keyword>
<dbReference type="Pfam" id="PF00083">
    <property type="entry name" value="Sugar_tr"/>
    <property type="match status" value="1"/>
</dbReference>
<sequence length="377" mass="40893">MAAVFAMQGLGQLCAALVMLFVTLGFKGSLQGPKDPSKCTGDCQIAVDKMWRTLIGFGAVPACIALYFRLTIPETPRYTFDVARDVEKAHDDVKAYMSGKHEGEPDSVARATAAQSAKEGLEVPKASWRDFGRHYAKPKNFGLLLGTAGSWFVLDVAFYGLSLNNAVILDAIGYTTNANSITSVYQLLYNTAVGNLIIVLAGAVPGYWVSVATIDTLGRKTIQMGGFIILTILFIVMGFAYNHIDKNGLLAIYVLAQFFFNFGPNTTTFIVPGEVFPTRYRSTSHGISAASGKIGSIIGQGAISTLRTKGATKDNANPWLDHVLEIYALFMLLGCFTTLLIPETKRKTLEELCGEDDYAVSRVERPSNHKDEPISSA</sequence>
<dbReference type="PANTHER" id="PTHR24064">
    <property type="entry name" value="SOLUTE CARRIER FAMILY 22 MEMBER"/>
    <property type="match status" value="1"/>
</dbReference>
<feature type="transmembrane region" description="Helical" evidence="5">
    <location>
        <begin position="49"/>
        <end position="68"/>
    </location>
</feature>
<evidence type="ECO:0000256" key="2">
    <source>
        <dbReference type="ARBA" id="ARBA00022692"/>
    </source>
</evidence>
<dbReference type="InterPro" id="IPR005828">
    <property type="entry name" value="MFS_sugar_transport-like"/>
</dbReference>
<protein>
    <submittedName>
        <fullName evidence="7">Acid phosphatase pho5</fullName>
    </submittedName>
</protein>
<feature type="transmembrane region" description="Helical" evidence="5">
    <location>
        <begin position="187"/>
        <end position="209"/>
    </location>
</feature>
<dbReference type="EMBL" id="JASWJB010000431">
    <property type="protein sequence ID" value="KAK2590496.1"/>
    <property type="molecule type" value="Genomic_DNA"/>
</dbReference>
<dbReference type="GO" id="GO:0022857">
    <property type="term" value="F:transmembrane transporter activity"/>
    <property type="evidence" value="ECO:0007669"/>
    <property type="project" value="InterPro"/>
</dbReference>
<keyword evidence="2 5" id="KW-0812">Transmembrane</keyword>
<evidence type="ECO:0000259" key="6">
    <source>
        <dbReference type="PROSITE" id="PS50850"/>
    </source>
</evidence>
<dbReference type="AlphaFoldDB" id="A0AAJ0CGX2"/>
<feature type="transmembrane region" description="Helical" evidence="5">
    <location>
        <begin position="324"/>
        <end position="341"/>
    </location>
</feature>
<evidence type="ECO:0000256" key="3">
    <source>
        <dbReference type="ARBA" id="ARBA00022989"/>
    </source>
</evidence>
<dbReference type="PROSITE" id="PS50850">
    <property type="entry name" value="MFS"/>
    <property type="match status" value="1"/>
</dbReference>
<feature type="transmembrane region" description="Helical" evidence="5">
    <location>
        <begin position="221"/>
        <end position="241"/>
    </location>
</feature>
<evidence type="ECO:0000256" key="5">
    <source>
        <dbReference type="SAM" id="Phobius"/>
    </source>
</evidence>
<dbReference type="GO" id="GO:0016020">
    <property type="term" value="C:membrane"/>
    <property type="evidence" value="ECO:0007669"/>
    <property type="project" value="UniProtKB-SubCell"/>
</dbReference>
<organism evidence="7 8">
    <name type="scientific">Conoideocrella luteorostrata</name>
    <dbReference type="NCBI Taxonomy" id="1105319"/>
    <lineage>
        <taxon>Eukaryota</taxon>
        <taxon>Fungi</taxon>
        <taxon>Dikarya</taxon>
        <taxon>Ascomycota</taxon>
        <taxon>Pezizomycotina</taxon>
        <taxon>Sordariomycetes</taxon>
        <taxon>Hypocreomycetidae</taxon>
        <taxon>Hypocreales</taxon>
        <taxon>Clavicipitaceae</taxon>
        <taxon>Conoideocrella</taxon>
    </lineage>
</organism>
<keyword evidence="8" id="KW-1185">Reference proteome</keyword>
<evidence type="ECO:0000313" key="8">
    <source>
        <dbReference type="Proteomes" id="UP001251528"/>
    </source>
</evidence>
<dbReference type="InterPro" id="IPR036259">
    <property type="entry name" value="MFS_trans_sf"/>
</dbReference>
<evidence type="ECO:0000313" key="7">
    <source>
        <dbReference type="EMBL" id="KAK2590496.1"/>
    </source>
</evidence>
<evidence type="ECO:0000256" key="4">
    <source>
        <dbReference type="ARBA" id="ARBA00023136"/>
    </source>
</evidence>
<dbReference type="InterPro" id="IPR020846">
    <property type="entry name" value="MFS_dom"/>
</dbReference>
<comment type="subcellular location">
    <subcellularLocation>
        <location evidence="1">Membrane</location>
        <topology evidence="1">Multi-pass membrane protein</topology>
    </subcellularLocation>
</comment>
<accession>A0AAJ0CGX2</accession>
<keyword evidence="4 5" id="KW-0472">Membrane</keyword>
<feature type="domain" description="Major facilitator superfamily (MFS) profile" evidence="6">
    <location>
        <begin position="1"/>
        <end position="346"/>
    </location>
</feature>
<proteinExistence type="predicted"/>
<dbReference type="Gene3D" id="1.20.1250.20">
    <property type="entry name" value="MFS general substrate transporter like domains"/>
    <property type="match status" value="2"/>
</dbReference>
<dbReference type="SUPFAM" id="SSF103473">
    <property type="entry name" value="MFS general substrate transporter"/>
    <property type="match status" value="1"/>
</dbReference>
<evidence type="ECO:0000256" key="1">
    <source>
        <dbReference type="ARBA" id="ARBA00004141"/>
    </source>
</evidence>
<gene>
    <name evidence="7" type="primary">PHO5_1</name>
    <name evidence="7" type="ORF">QQS21_011829</name>
</gene>
<reference evidence="7" key="1">
    <citation type="submission" date="2023-06" db="EMBL/GenBank/DDBJ databases">
        <title>Conoideocrella luteorostrata (Hypocreales: Clavicipitaceae), a potential biocontrol fungus for elongate hemlock scale in United States Christmas tree production areas.</title>
        <authorList>
            <person name="Barrett H."/>
            <person name="Lovett B."/>
            <person name="Macias A.M."/>
            <person name="Stajich J.E."/>
            <person name="Kasson M.T."/>
        </authorList>
    </citation>
    <scope>NUCLEOTIDE SEQUENCE</scope>
    <source>
        <strain evidence="7">ARSEF 14590</strain>
    </source>
</reference>
<comment type="caution">
    <text evidence="7">The sequence shown here is derived from an EMBL/GenBank/DDBJ whole genome shotgun (WGS) entry which is preliminary data.</text>
</comment>
<name>A0AAJ0CGX2_9HYPO</name>